<sequence>MYPFLYGAIILVSVLALVGTLYVGKIVNHTSKVYEQEEDHGEKSLTYKSNPKHNSSFQLLTIIYLITFVITVILIAIFIL</sequence>
<evidence type="ECO:0008006" key="4">
    <source>
        <dbReference type="Google" id="ProtNLM"/>
    </source>
</evidence>
<keyword evidence="1" id="KW-0812">Transmembrane</keyword>
<dbReference type="EMBL" id="JBHLTP010000013">
    <property type="protein sequence ID" value="MFC0525554.1"/>
    <property type="molecule type" value="Genomic_DNA"/>
</dbReference>
<accession>A0ABV6LTI0</accession>
<keyword evidence="1" id="KW-0472">Membrane</keyword>
<comment type="caution">
    <text evidence="2">The sequence shown here is derived from an EMBL/GenBank/DDBJ whole genome shotgun (WGS) entry which is preliminary data.</text>
</comment>
<evidence type="ECO:0000313" key="2">
    <source>
        <dbReference type="EMBL" id="MFC0525554.1"/>
    </source>
</evidence>
<keyword evidence="1" id="KW-1133">Transmembrane helix</keyword>
<protein>
    <recommendedName>
        <fullName evidence="4">DUF3899 domain-containing protein</fullName>
    </recommendedName>
</protein>
<dbReference type="Proteomes" id="UP001589836">
    <property type="component" value="Unassembled WGS sequence"/>
</dbReference>
<organism evidence="2 3">
    <name type="scientific">Pontibacillus salicampi</name>
    <dbReference type="NCBI Taxonomy" id="1449801"/>
    <lineage>
        <taxon>Bacteria</taxon>
        <taxon>Bacillati</taxon>
        <taxon>Bacillota</taxon>
        <taxon>Bacilli</taxon>
        <taxon>Bacillales</taxon>
        <taxon>Bacillaceae</taxon>
        <taxon>Pontibacillus</taxon>
    </lineage>
</organism>
<feature type="transmembrane region" description="Helical" evidence="1">
    <location>
        <begin position="6"/>
        <end position="24"/>
    </location>
</feature>
<proteinExistence type="predicted"/>
<dbReference type="RefSeq" id="WP_377350948.1">
    <property type="nucleotide sequence ID" value="NZ_JBHLTP010000013.1"/>
</dbReference>
<evidence type="ECO:0000256" key="1">
    <source>
        <dbReference type="SAM" id="Phobius"/>
    </source>
</evidence>
<evidence type="ECO:0000313" key="3">
    <source>
        <dbReference type="Proteomes" id="UP001589836"/>
    </source>
</evidence>
<feature type="transmembrane region" description="Helical" evidence="1">
    <location>
        <begin position="57"/>
        <end position="79"/>
    </location>
</feature>
<reference evidence="2 3" key="1">
    <citation type="submission" date="2024-09" db="EMBL/GenBank/DDBJ databases">
        <authorList>
            <person name="Sun Q."/>
            <person name="Mori K."/>
        </authorList>
    </citation>
    <scope>NUCLEOTIDE SEQUENCE [LARGE SCALE GENOMIC DNA]</scope>
    <source>
        <strain evidence="2 3">NCAIM B.02529</strain>
    </source>
</reference>
<gene>
    <name evidence="2" type="ORF">ACFFGV_18375</name>
</gene>
<keyword evidence="3" id="KW-1185">Reference proteome</keyword>
<name>A0ABV6LTI0_9BACI</name>